<dbReference type="AlphaFoldDB" id="A0A7W7SPR0"/>
<feature type="transmembrane region" description="Helical" evidence="1">
    <location>
        <begin position="72"/>
        <end position="93"/>
    </location>
</feature>
<proteinExistence type="predicted"/>
<dbReference type="EMBL" id="JACHJW010000001">
    <property type="protein sequence ID" value="MBB4957450.1"/>
    <property type="molecule type" value="Genomic_DNA"/>
</dbReference>
<dbReference type="RefSeq" id="WP_312881878.1">
    <property type="nucleotide sequence ID" value="NZ_JACHJW010000001.1"/>
</dbReference>
<evidence type="ECO:0000256" key="1">
    <source>
        <dbReference type="SAM" id="Phobius"/>
    </source>
</evidence>
<protein>
    <recommendedName>
        <fullName evidence="4">DUF998 domain-containing protein</fullName>
    </recommendedName>
</protein>
<name>A0A7W7SPR0_9ACTN</name>
<gene>
    <name evidence="2" type="ORF">FHR38_001183</name>
</gene>
<dbReference type="Pfam" id="PF06197">
    <property type="entry name" value="DUF998"/>
    <property type="match status" value="1"/>
</dbReference>
<dbReference type="InterPro" id="IPR009339">
    <property type="entry name" value="DUF998"/>
</dbReference>
<organism evidence="2 3">
    <name type="scientific">Micromonospora polyrhachis</name>
    <dbReference type="NCBI Taxonomy" id="1282883"/>
    <lineage>
        <taxon>Bacteria</taxon>
        <taxon>Bacillati</taxon>
        <taxon>Actinomycetota</taxon>
        <taxon>Actinomycetes</taxon>
        <taxon>Micromonosporales</taxon>
        <taxon>Micromonosporaceae</taxon>
        <taxon>Micromonospora</taxon>
    </lineage>
</organism>
<feature type="transmembrane region" description="Helical" evidence="1">
    <location>
        <begin position="204"/>
        <end position="222"/>
    </location>
</feature>
<keyword evidence="3" id="KW-1185">Reference proteome</keyword>
<keyword evidence="1" id="KW-0812">Transmembrane</keyword>
<feature type="transmembrane region" description="Helical" evidence="1">
    <location>
        <begin position="166"/>
        <end position="192"/>
    </location>
</feature>
<evidence type="ECO:0000313" key="3">
    <source>
        <dbReference type="Proteomes" id="UP000578819"/>
    </source>
</evidence>
<accession>A0A7W7SPR0</accession>
<evidence type="ECO:0008006" key="4">
    <source>
        <dbReference type="Google" id="ProtNLM"/>
    </source>
</evidence>
<feature type="transmembrane region" description="Helical" evidence="1">
    <location>
        <begin position="138"/>
        <end position="159"/>
    </location>
</feature>
<comment type="caution">
    <text evidence="2">The sequence shown here is derived from an EMBL/GenBank/DDBJ whole genome shotgun (WGS) entry which is preliminary data.</text>
</comment>
<keyword evidence="1" id="KW-1133">Transmembrane helix</keyword>
<feature type="transmembrane region" description="Helical" evidence="1">
    <location>
        <begin position="100"/>
        <end position="118"/>
    </location>
</feature>
<sequence>MADGSRTRGAAEPAGRTRQVAAPGIRTRIVVALAAAGCAVGGSVAVVVAVVAGPGPGLTGYVSEAGVAASSYATTFRLGIFGLAAALLLLGTVLWPAARLAAALLLTSGLLTVISGAVTCSDGCPLPPFERATVADLVHGGASIAAVAAAVLAMLAVLVSPAASRALRLLSGGAAAMALPLSATVGLGILLVGRGVLVGVVERLLLALVTLWVIAAATTAVIQHRTTVVVQHRSSSRLFHEPP</sequence>
<feature type="transmembrane region" description="Helical" evidence="1">
    <location>
        <begin position="29"/>
        <end position="52"/>
    </location>
</feature>
<reference evidence="2 3" key="1">
    <citation type="submission" date="2020-08" db="EMBL/GenBank/DDBJ databases">
        <title>Sequencing the genomes of 1000 actinobacteria strains.</title>
        <authorList>
            <person name="Klenk H.-P."/>
        </authorList>
    </citation>
    <scope>NUCLEOTIDE SEQUENCE [LARGE SCALE GENOMIC DNA]</scope>
    <source>
        <strain evidence="2 3">DSM 45886</strain>
    </source>
</reference>
<dbReference type="Proteomes" id="UP000578819">
    <property type="component" value="Unassembled WGS sequence"/>
</dbReference>
<keyword evidence="1" id="KW-0472">Membrane</keyword>
<evidence type="ECO:0000313" key="2">
    <source>
        <dbReference type="EMBL" id="MBB4957450.1"/>
    </source>
</evidence>